<gene>
    <name evidence="2" type="ORF">GPM918_LOCUS32699</name>
    <name evidence="3" type="ORF">SRO942_LOCUS33371</name>
</gene>
<dbReference type="EMBL" id="CAJOBC010082271">
    <property type="protein sequence ID" value="CAF4283617.1"/>
    <property type="molecule type" value="Genomic_DNA"/>
</dbReference>
<feature type="compositionally biased region" description="Basic and acidic residues" evidence="1">
    <location>
        <begin position="1"/>
        <end position="10"/>
    </location>
</feature>
<feature type="region of interest" description="Disordered" evidence="1">
    <location>
        <begin position="1"/>
        <end position="28"/>
    </location>
</feature>
<comment type="caution">
    <text evidence="2">The sequence shown here is derived from an EMBL/GenBank/DDBJ whole genome shotgun (WGS) entry which is preliminary data.</text>
</comment>
<dbReference type="EMBL" id="CAJNOQ010016866">
    <property type="protein sequence ID" value="CAF1388885.1"/>
    <property type="molecule type" value="Genomic_DNA"/>
</dbReference>
<reference evidence="2" key="1">
    <citation type="submission" date="2021-02" db="EMBL/GenBank/DDBJ databases">
        <authorList>
            <person name="Nowell W R."/>
        </authorList>
    </citation>
    <scope>NUCLEOTIDE SEQUENCE</scope>
</reference>
<evidence type="ECO:0000313" key="2">
    <source>
        <dbReference type="EMBL" id="CAF1388885.1"/>
    </source>
</evidence>
<dbReference type="Proteomes" id="UP000663829">
    <property type="component" value="Unassembled WGS sequence"/>
</dbReference>
<name>A0A815JZL6_9BILA</name>
<proteinExistence type="predicted"/>
<evidence type="ECO:0000313" key="3">
    <source>
        <dbReference type="EMBL" id="CAF4283617.1"/>
    </source>
</evidence>
<dbReference type="AlphaFoldDB" id="A0A815JZL6"/>
<dbReference type="Proteomes" id="UP000681722">
    <property type="component" value="Unassembled WGS sequence"/>
</dbReference>
<protein>
    <submittedName>
        <fullName evidence="2">Uncharacterized protein</fullName>
    </submittedName>
</protein>
<sequence>MTIRGSHNEEDDHDGDNASTYCTDEDDEKEQTEQLRLAHRNKGQILFKKCKIELELIKLKEYWNTKIYGTIQVHPREAQEFVKYFKLYVDNIPRVDINSTYAKFSASGFLPDKKYTIYLETQPKDEINYEGENKNSNAEAEELSKLIKDHYMFRAMYDGEFRIIRKGETEGLSNDDLVFISDQIEIDQYHVKDDALSIVLLNKTFKEYKHAPGVIESLVLKRKPVT</sequence>
<organism evidence="2 4">
    <name type="scientific">Didymodactylos carnosus</name>
    <dbReference type="NCBI Taxonomy" id="1234261"/>
    <lineage>
        <taxon>Eukaryota</taxon>
        <taxon>Metazoa</taxon>
        <taxon>Spiralia</taxon>
        <taxon>Gnathifera</taxon>
        <taxon>Rotifera</taxon>
        <taxon>Eurotatoria</taxon>
        <taxon>Bdelloidea</taxon>
        <taxon>Philodinida</taxon>
        <taxon>Philodinidae</taxon>
        <taxon>Didymodactylos</taxon>
    </lineage>
</organism>
<accession>A0A815JZL6</accession>
<keyword evidence="4" id="KW-1185">Reference proteome</keyword>
<evidence type="ECO:0000313" key="4">
    <source>
        <dbReference type="Proteomes" id="UP000663829"/>
    </source>
</evidence>
<evidence type="ECO:0000256" key="1">
    <source>
        <dbReference type="SAM" id="MobiDB-lite"/>
    </source>
</evidence>